<dbReference type="EMBL" id="JACICC010000001">
    <property type="protein sequence ID" value="MBB3808573.1"/>
    <property type="molecule type" value="Genomic_DNA"/>
</dbReference>
<sequence>MVASRGQPLPSRAWSLPRVASGVRALVLSALVLAIVVGLTGVQIG</sequence>
<keyword evidence="1" id="KW-0812">Transmembrane</keyword>
<evidence type="ECO:0000256" key="1">
    <source>
        <dbReference type="SAM" id="Phobius"/>
    </source>
</evidence>
<keyword evidence="3" id="KW-1185">Reference proteome</keyword>
<evidence type="ECO:0000313" key="2">
    <source>
        <dbReference type="EMBL" id="MBB3808573.1"/>
    </source>
</evidence>
<dbReference type="AlphaFoldDB" id="A0A7W5Z246"/>
<reference evidence="2 3" key="1">
    <citation type="submission" date="2020-08" db="EMBL/GenBank/DDBJ databases">
        <title>Genomic Encyclopedia of Type Strains, Phase IV (KMG-IV): sequencing the most valuable type-strain genomes for metagenomic binning, comparative biology and taxonomic classification.</title>
        <authorList>
            <person name="Goeker M."/>
        </authorList>
    </citation>
    <scope>NUCLEOTIDE SEQUENCE [LARGE SCALE GENOMIC DNA]</scope>
    <source>
        <strain evidence="2 3">DSM 28760</strain>
    </source>
</reference>
<keyword evidence="1" id="KW-0472">Membrane</keyword>
<organism evidence="2 3">
    <name type="scientific">Pseudochelatococcus contaminans</name>
    <dbReference type="NCBI Taxonomy" id="1538103"/>
    <lineage>
        <taxon>Bacteria</taxon>
        <taxon>Pseudomonadati</taxon>
        <taxon>Pseudomonadota</taxon>
        <taxon>Alphaproteobacteria</taxon>
        <taxon>Hyphomicrobiales</taxon>
        <taxon>Chelatococcaceae</taxon>
        <taxon>Pseudochelatococcus</taxon>
    </lineage>
</organism>
<comment type="caution">
    <text evidence="2">The sequence shown here is derived from an EMBL/GenBank/DDBJ whole genome shotgun (WGS) entry which is preliminary data.</text>
</comment>
<name>A0A7W5Z246_9HYPH</name>
<dbReference type="Proteomes" id="UP000537592">
    <property type="component" value="Unassembled WGS sequence"/>
</dbReference>
<evidence type="ECO:0000313" key="3">
    <source>
        <dbReference type="Proteomes" id="UP000537592"/>
    </source>
</evidence>
<feature type="transmembrane region" description="Helical" evidence="1">
    <location>
        <begin position="21"/>
        <end position="44"/>
    </location>
</feature>
<protein>
    <submittedName>
        <fullName evidence="2">Uncharacterized protein</fullName>
    </submittedName>
</protein>
<dbReference type="RefSeq" id="WP_183750551.1">
    <property type="nucleotide sequence ID" value="NZ_JACICC010000001.1"/>
</dbReference>
<proteinExistence type="predicted"/>
<accession>A0A7W5Z246</accession>
<keyword evidence="1" id="KW-1133">Transmembrane helix</keyword>
<gene>
    <name evidence="2" type="ORF">FHS81_000627</name>
</gene>